<protein>
    <submittedName>
        <fullName evidence="1">Uncharacterized protein</fullName>
    </submittedName>
</protein>
<dbReference type="KEGG" id="vsp:VS_II1174"/>
<dbReference type="EMBL" id="FM954973">
    <property type="protein sequence ID" value="CAV27124.1"/>
    <property type="molecule type" value="Genomic_DNA"/>
</dbReference>
<dbReference type="Proteomes" id="UP000009100">
    <property type="component" value="Chromosome 2"/>
</dbReference>
<gene>
    <name evidence="1" type="ordered locus">VS_II1174</name>
</gene>
<name>B7VSF4_VIBA3</name>
<organism evidence="1 2">
    <name type="scientific">Vibrio atlanticus (strain LGP32)</name>
    <name type="common">Vibrio splendidus (strain Mel32)</name>
    <dbReference type="NCBI Taxonomy" id="575788"/>
    <lineage>
        <taxon>Bacteria</taxon>
        <taxon>Pseudomonadati</taxon>
        <taxon>Pseudomonadota</taxon>
        <taxon>Gammaproteobacteria</taxon>
        <taxon>Vibrionales</taxon>
        <taxon>Vibrionaceae</taxon>
        <taxon>Vibrio</taxon>
    </lineage>
</organism>
<evidence type="ECO:0000313" key="1">
    <source>
        <dbReference type="EMBL" id="CAV27124.1"/>
    </source>
</evidence>
<accession>B7VSF4</accession>
<evidence type="ECO:0000313" key="2">
    <source>
        <dbReference type="Proteomes" id="UP000009100"/>
    </source>
</evidence>
<proteinExistence type="predicted"/>
<reference evidence="1 2" key="1">
    <citation type="submission" date="2009-02" db="EMBL/GenBank/DDBJ databases">
        <title>Vibrio splendidus str. LGP32 complete genome.</title>
        <authorList>
            <person name="Mazel D."/>
            <person name="Le Roux F."/>
        </authorList>
    </citation>
    <scope>NUCLEOTIDE SEQUENCE [LARGE SCALE GENOMIC DNA]</scope>
    <source>
        <strain evidence="1 2">LGP32</strain>
    </source>
</reference>
<dbReference type="AlphaFoldDB" id="B7VSF4"/>
<dbReference type="HOGENOM" id="CLU_3049286_0_0_6"/>
<sequence>MCGDRLYATAIKRIKGISQPVLGVAKVSILELRLHALEFGADRVLDASKPKTLA</sequence>